<comment type="caution">
    <text evidence="1">The sequence shown here is derived from an EMBL/GenBank/DDBJ whole genome shotgun (WGS) entry which is preliminary data.</text>
</comment>
<protein>
    <submittedName>
        <fullName evidence="1">36104_t:CDS:1</fullName>
    </submittedName>
</protein>
<dbReference type="EMBL" id="CAJVQC010097271">
    <property type="protein sequence ID" value="CAG8829448.1"/>
    <property type="molecule type" value="Genomic_DNA"/>
</dbReference>
<gene>
    <name evidence="1" type="ORF">RPERSI_LOCUS27506</name>
</gene>
<organism evidence="1 2">
    <name type="scientific">Racocetra persica</name>
    <dbReference type="NCBI Taxonomy" id="160502"/>
    <lineage>
        <taxon>Eukaryota</taxon>
        <taxon>Fungi</taxon>
        <taxon>Fungi incertae sedis</taxon>
        <taxon>Mucoromycota</taxon>
        <taxon>Glomeromycotina</taxon>
        <taxon>Glomeromycetes</taxon>
        <taxon>Diversisporales</taxon>
        <taxon>Gigasporaceae</taxon>
        <taxon>Racocetra</taxon>
    </lineage>
</organism>
<proteinExistence type="predicted"/>
<name>A0ACA9S870_9GLOM</name>
<sequence>IPLYNVVRQYFGFPKAQSFADISTNPVVQKNLAKIYPNGVDTVEAFVGALSEDHLNGSNFGMVLNASLVTQYTYIRDSDRFWFENSDMFTSDERIIIRNTTLRDIITRNINSSVNFPQNIWSVQPQMTLNNSDDSNYPTKISTWSQYIVSYRVDMTYVYFKVQLQTSDGNGWFGMGFDPEDEGMKGAEFIIGIVTNGNVTLGNYHADVGGYHPPLRDSNQDPTLIPKFSMSNKKA</sequence>
<accession>A0ACA9S870</accession>
<evidence type="ECO:0000313" key="1">
    <source>
        <dbReference type="EMBL" id="CAG8829448.1"/>
    </source>
</evidence>
<keyword evidence="2" id="KW-1185">Reference proteome</keyword>
<feature type="non-terminal residue" evidence="1">
    <location>
        <position position="235"/>
    </location>
</feature>
<evidence type="ECO:0000313" key="2">
    <source>
        <dbReference type="Proteomes" id="UP000789920"/>
    </source>
</evidence>
<dbReference type="Proteomes" id="UP000789920">
    <property type="component" value="Unassembled WGS sequence"/>
</dbReference>
<feature type="non-terminal residue" evidence="1">
    <location>
        <position position="1"/>
    </location>
</feature>
<reference evidence="1" key="1">
    <citation type="submission" date="2021-06" db="EMBL/GenBank/DDBJ databases">
        <authorList>
            <person name="Kallberg Y."/>
            <person name="Tangrot J."/>
            <person name="Rosling A."/>
        </authorList>
    </citation>
    <scope>NUCLEOTIDE SEQUENCE</scope>
    <source>
        <strain evidence="1">MA461A</strain>
    </source>
</reference>